<feature type="transmembrane region" description="Helical" evidence="8">
    <location>
        <begin position="212"/>
        <end position="232"/>
    </location>
</feature>
<comment type="subcellular location">
    <subcellularLocation>
        <location evidence="1">Cell membrane</location>
        <topology evidence="1">Multi-pass membrane protein</topology>
    </subcellularLocation>
</comment>
<evidence type="ECO:0000256" key="4">
    <source>
        <dbReference type="ARBA" id="ARBA00022692"/>
    </source>
</evidence>
<feature type="transmembrane region" description="Helical" evidence="8">
    <location>
        <begin position="6"/>
        <end position="23"/>
    </location>
</feature>
<dbReference type="GO" id="GO:0005385">
    <property type="term" value="F:zinc ion transmembrane transporter activity"/>
    <property type="evidence" value="ECO:0007669"/>
    <property type="project" value="TreeGrafter"/>
</dbReference>
<evidence type="ECO:0000256" key="6">
    <source>
        <dbReference type="ARBA" id="ARBA00022989"/>
    </source>
</evidence>
<evidence type="ECO:0000256" key="2">
    <source>
        <dbReference type="ARBA" id="ARBA00006939"/>
    </source>
</evidence>
<dbReference type="Proteomes" id="UP000250223">
    <property type="component" value="Unassembled WGS sequence"/>
</dbReference>
<reference evidence="9 10" key="1">
    <citation type="submission" date="2018-06" db="EMBL/GenBank/DDBJ databases">
        <authorList>
            <consortium name="Pathogen Informatics"/>
            <person name="Doyle S."/>
        </authorList>
    </citation>
    <scope>NUCLEOTIDE SEQUENCE [LARGE SCALE GENOMIC DNA]</scope>
    <source>
        <strain evidence="9 10">NCTC13028</strain>
    </source>
</reference>
<evidence type="ECO:0000256" key="7">
    <source>
        <dbReference type="ARBA" id="ARBA00023136"/>
    </source>
</evidence>
<evidence type="ECO:0000313" key="10">
    <source>
        <dbReference type="Proteomes" id="UP000250223"/>
    </source>
</evidence>
<dbReference type="PANTHER" id="PTHR11040:SF211">
    <property type="entry name" value="ZINC TRANSPORTER ZIP11"/>
    <property type="match status" value="1"/>
</dbReference>
<evidence type="ECO:0000256" key="5">
    <source>
        <dbReference type="ARBA" id="ARBA00022833"/>
    </source>
</evidence>
<evidence type="ECO:0000256" key="3">
    <source>
        <dbReference type="ARBA" id="ARBA00022475"/>
    </source>
</evidence>
<name>A0A2X2W4K4_CLOCO</name>
<evidence type="ECO:0000313" key="9">
    <source>
        <dbReference type="EMBL" id="SQB34327.1"/>
    </source>
</evidence>
<dbReference type="Pfam" id="PF02535">
    <property type="entry name" value="Zip"/>
    <property type="match status" value="1"/>
</dbReference>
<feature type="transmembrane region" description="Helical" evidence="8">
    <location>
        <begin position="63"/>
        <end position="81"/>
    </location>
</feature>
<keyword evidence="7 8" id="KW-0472">Membrane</keyword>
<dbReference type="AlphaFoldDB" id="A0A2X2W4K4"/>
<organism evidence="9 10">
    <name type="scientific">Clostridium cochlearium</name>
    <dbReference type="NCBI Taxonomy" id="1494"/>
    <lineage>
        <taxon>Bacteria</taxon>
        <taxon>Bacillati</taxon>
        <taxon>Bacillota</taxon>
        <taxon>Clostridia</taxon>
        <taxon>Eubacteriales</taxon>
        <taxon>Clostridiaceae</taxon>
        <taxon>Clostridium</taxon>
    </lineage>
</organism>
<feature type="transmembrane region" description="Helical" evidence="8">
    <location>
        <begin position="154"/>
        <end position="176"/>
    </location>
</feature>
<proteinExistence type="inferred from homology"/>
<protein>
    <submittedName>
        <fullName evidence="9">Zinc uptake transporter</fullName>
    </submittedName>
</protein>
<dbReference type="GO" id="GO:0005886">
    <property type="term" value="C:plasma membrane"/>
    <property type="evidence" value="ECO:0007669"/>
    <property type="project" value="UniProtKB-SubCell"/>
</dbReference>
<dbReference type="EMBL" id="UAWC01000007">
    <property type="protein sequence ID" value="SQB34327.1"/>
    <property type="molecule type" value="Genomic_DNA"/>
</dbReference>
<feature type="transmembrane region" description="Helical" evidence="8">
    <location>
        <begin position="30"/>
        <end position="51"/>
    </location>
</feature>
<keyword evidence="3" id="KW-1003">Cell membrane</keyword>
<keyword evidence="5" id="KW-0862">Zinc</keyword>
<comment type="similarity">
    <text evidence="2">Belongs to the ZIP transporter (TC 2.A.5) family.</text>
</comment>
<dbReference type="PANTHER" id="PTHR11040">
    <property type="entry name" value="ZINC/IRON TRANSPORTER"/>
    <property type="match status" value="1"/>
</dbReference>
<sequence>MIIMGSIISLMGTTIGGLVGIMVKNPSRKLLGTLLGFAAGLMLSVVVFDLIPEALRNWSFKHTIIFCILGIIFIAFVDKNISNESINQHKKMAMITALGLMLHNFPEGMIMGCGFAAGTNLGIKMSLVIAIHDIPEGMAVATPLMASNENSFKIFLYTVITALPTTLGAVLGAFMGQVSNDLLGANLSLASGIMLYVVCGEMLPQSNKLWEGVSNTIGVLSGLIFGLIIVYLL</sequence>
<evidence type="ECO:0000256" key="8">
    <source>
        <dbReference type="SAM" id="Phobius"/>
    </source>
</evidence>
<keyword evidence="4 8" id="KW-0812">Transmembrane</keyword>
<accession>A0A2X2W4K4</accession>
<dbReference type="InterPro" id="IPR003689">
    <property type="entry name" value="ZIP"/>
</dbReference>
<dbReference type="RefSeq" id="WP_168944065.1">
    <property type="nucleotide sequence ID" value="NZ_JABAGF010000013.1"/>
</dbReference>
<keyword evidence="6 8" id="KW-1133">Transmembrane helix</keyword>
<gene>
    <name evidence="9" type="primary">zupT</name>
    <name evidence="9" type="ORF">NCTC13028_01230</name>
</gene>
<feature type="transmembrane region" description="Helical" evidence="8">
    <location>
        <begin position="182"/>
        <end position="200"/>
    </location>
</feature>
<evidence type="ECO:0000256" key="1">
    <source>
        <dbReference type="ARBA" id="ARBA00004651"/>
    </source>
</evidence>